<evidence type="ECO:0000313" key="3">
    <source>
        <dbReference type="Proteomes" id="UP001430356"/>
    </source>
</evidence>
<feature type="region of interest" description="Disordered" evidence="1">
    <location>
        <begin position="54"/>
        <end position="156"/>
    </location>
</feature>
<evidence type="ECO:0000313" key="2">
    <source>
        <dbReference type="EMBL" id="KAK7200754.1"/>
    </source>
</evidence>
<gene>
    <name evidence="2" type="ORF">NESM_000133600</name>
</gene>
<sequence length="523" mass="54297">MSASVSEELMSTRPSVRKAHLRHGVTGAVALPTATQSSAALQLCSNKPTLRLWSEDRRRAGGEVVAREVTAPASPPTSTPPHEALSEQGEDGSPAPRHPPPMELGSRAEEGGTSYSAPADLTREVFPPADGGEVPPALPSHPPVSGGYTSGNYGGEREEGIVESTRSYLARLSLEDAVVALERLQFLMMAHTAAVTTRSGSASDGASPPPPVRACPSAVHVDPFKLSKRPLEDIAEELCTQLRELSSTYEVASAAERWLMGVGPSRSEGVPDVRQLPAGDGDAAAAPLSRVEPGLNEDMMGTFGPMISTQLIATVRSDAEVETNHSGDTGDSWGAIDLNKANPGPSIAYKPQRPSLPPLHPPQQRCNGGAATGAAASVSFTYPDGTTVCFPTSTFGELVSTQSGLGTTQASPLLATGTGTSLHFPTVSASTQTEPVPRTGATGAPPVVSVNVPVLSKRGPSTCDGSTAATGMDSELLHSYLTALESRLSEKQRLEALEEARGNAARKLAVSYPLNGVVAPLSR</sequence>
<proteinExistence type="predicted"/>
<organism evidence="2 3">
    <name type="scientific">Novymonas esmeraldas</name>
    <dbReference type="NCBI Taxonomy" id="1808958"/>
    <lineage>
        <taxon>Eukaryota</taxon>
        <taxon>Discoba</taxon>
        <taxon>Euglenozoa</taxon>
        <taxon>Kinetoplastea</taxon>
        <taxon>Metakinetoplastina</taxon>
        <taxon>Trypanosomatida</taxon>
        <taxon>Trypanosomatidae</taxon>
        <taxon>Novymonas</taxon>
    </lineage>
</organism>
<protein>
    <submittedName>
        <fullName evidence="2">Uncharacterized protein</fullName>
    </submittedName>
</protein>
<dbReference type="AlphaFoldDB" id="A0AAW0F3K3"/>
<keyword evidence="3" id="KW-1185">Reference proteome</keyword>
<dbReference type="EMBL" id="JAECZO010000008">
    <property type="protein sequence ID" value="KAK7200754.1"/>
    <property type="molecule type" value="Genomic_DNA"/>
</dbReference>
<reference evidence="2 3" key="1">
    <citation type="journal article" date="2021" name="MBio">
        <title>A New Model Trypanosomatid, Novymonas esmeraldas: Genomic Perception of Its 'Candidatus Pandoraea novymonadis' Endosymbiont.</title>
        <authorList>
            <person name="Zakharova A."/>
            <person name="Saura A."/>
            <person name="Butenko A."/>
            <person name="Podesvova L."/>
            <person name="Warmusova S."/>
            <person name="Kostygov A.Y."/>
            <person name="Nenarokova A."/>
            <person name="Lukes J."/>
            <person name="Opperdoes F.R."/>
            <person name="Yurchenko V."/>
        </authorList>
    </citation>
    <scope>NUCLEOTIDE SEQUENCE [LARGE SCALE GENOMIC DNA]</scope>
    <source>
        <strain evidence="2 3">E262AT.01</strain>
    </source>
</reference>
<name>A0AAW0F3K3_9TRYP</name>
<dbReference type="Proteomes" id="UP001430356">
    <property type="component" value="Unassembled WGS sequence"/>
</dbReference>
<accession>A0AAW0F3K3</accession>
<comment type="caution">
    <text evidence="2">The sequence shown here is derived from an EMBL/GenBank/DDBJ whole genome shotgun (WGS) entry which is preliminary data.</text>
</comment>
<evidence type="ECO:0000256" key="1">
    <source>
        <dbReference type="SAM" id="MobiDB-lite"/>
    </source>
</evidence>